<organism evidence="1">
    <name type="scientific">Lepeophtheirus salmonis</name>
    <name type="common">Salmon louse</name>
    <name type="synonym">Caligus salmonis</name>
    <dbReference type="NCBI Taxonomy" id="72036"/>
    <lineage>
        <taxon>Eukaryota</taxon>
        <taxon>Metazoa</taxon>
        <taxon>Ecdysozoa</taxon>
        <taxon>Arthropoda</taxon>
        <taxon>Crustacea</taxon>
        <taxon>Multicrustacea</taxon>
        <taxon>Hexanauplia</taxon>
        <taxon>Copepoda</taxon>
        <taxon>Siphonostomatoida</taxon>
        <taxon>Caligidae</taxon>
        <taxon>Lepeophtheirus</taxon>
    </lineage>
</organism>
<accession>A0A0K2TZ17</accession>
<dbReference type="AlphaFoldDB" id="A0A0K2TZ17"/>
<sequence>MAKISKLNYCSTELPQHRVLCLYYYSDCLGFLHDTQEEEVYKTDQITEWDIVEHENVIAKVNISTKNGVIKLIGGYMYKFIFKKN</sequence>
<proteinExistence type="predicted"/>
<name>A0A0K2TZ17_LEPSM</name>
<evidence type="ECO:0000313" key="1">
    <source>
        <dbReference type="EMBL" id="CDW30616.1"/>
    </source>
</evidence>
<dbReference type="EMBL" id="HACA01013255">
    <property type="protein sequence ID" value="CDW30616.1"/>
    <property type="molecule type" value="Transcribed_RNA"/>
</dbReference>
<reference evidence="1" key="1">
    <citation type="submission" date="2014-05" db="EMBL/GenBank/DDBJ databases">
        <authorList>
            <person name="Chronopoulou M."/>
        </authorList>
    </citation>
    <scope>NUCLEOTIDE SEQUENCE</scope>
    <source>
        <tissue evidence="1">Whole organism</tissue>
    </source>
</reference>
<dbReference type="OrthoDB" id="449052at2759"/>
<protein>
    <submittedName>
        <fullName evidence="1">Uncharacterized protein</fullName>
    </submittedName>
</protein>